<name>A0A0A9BRW5_ARUDO</name>
<reference evidence="1" key="2">
    <citation type="journal article" date="2015" name="Data Brief">
        <title>Shoot transcriptome of the giant reed, Arundo donax.</title>
        <authorList>
            <person name="Barrero R.A."/>
            <person name="Guerrero F.D."/>
            <person name="Moolhuijzen P."/>
            <person name="Goolsby J.A."/>
            <person name="Tidwell J."/>
            <person name="Bellgard S.E."/>
            <person name="Bellgard M.I."/>
        </authorList>
    </citation>
    <scope>NUCLEOTIDE SEQUENCE</scope>
    <source>
        <tissue evidence="1">Shoot tissue taken approximately 20 cm above the soil surface</tissue>
    </source>
</reference>
<organism evidence="1">
    <name type="scientific">Arundo donax</name>
    <name type="common">Giant reed</name>
    <name type="synonym">Donax arundinaceus</name>
    <dbReference type="NCBI Taxonomy" id="35708"/>
    <lineage>
        <taxon>Eukaryota</taxon>
        <taxon>Viridiplantae</taxon>
        <taxon>Streptophyta</taxon>
        <taxon>Embryophyta</taxon>
        <taxon>Tracheophyta</taxon>
        <taxon>Spermatophyta</taxon>
        <taxon>Magnoliopsida</taxon>
        <taxon>Liliopsida</taxon>
        <taxon>Poales</taxon>
        <taxon>Poaceae</taxon>
        <taxon>PACMAD clade</taxon>
        <taxon>Arundinoideae</taxon>
        <taxon>Arundineae</taxon>
        <taxon>Arundo</taxon>
    </lineage>
</organism>
<dbReference type="AlphaFoldDB" id="A0A0A9BRW5"/>
<reference evidence="1" key="1">
    <citation type="submission" date="2014-09" db="EMBL/GenBank/DDBJ databases">
        <authorList>
            <person name="Magalhaes I.L.F."/>
            <person name="Oliveira U."/>
            <person name="Santos F.R."/>
            <person name="Vidigal T.H.D.A."/>
            <person name="Brescovit A.D."/>
            <person name="Santos A.J."/>
        </authorList>
    </citation>
    <scope>NUCLEOTIDE SEQUENCE</scope>
    <source>
        <tissue evidence="1">Shoot tissue taken approximately 20 cm above the soil surface</tissue>
    </source>
</reference>
<dbReference type="EMBL" id="GBRH01234010">
    <property type="protein sequence ID" value="JAD63885.1"/>
    <property type="molecule type" value="Transcribed_RNA"/>
</dbReference>
<sequence>MVGPIYKAAGFGYVSLTTSNMLLSLHPQR</sequence>
<accession>A0A0A9BRW5</accession>
<proteinExistence type="predicted"/>
<protein>
    <submittedName>
        <fullName evidence="1">Uncharacterized protein</fullName>
    </submittedName>
</protein>
<evidence type="ECO:0000313" key="1">
    <source>
        <dbReference type="EMBL" id="JAD63885.1"/>
    </source>
</evidence>